<reference evidence="2 3" key="1">
    <citation type="submission" date="2020-08" db="EMBL/GenBank/DDBJ databases">
        <title>Genomic Encyclopedia of Type Strains, Phase III (KMG-III): the genomes of soil and plant-associated and newly described type strains.</title>
        <authorList>
            <person name="Whitman W."/>
        </authorList>
    </citation>
    <scope>NUCLEOTIDE SEQUENCE [LARGE SCALE GENOMIC DNA]</scope>
    <source>
        <strain evidence="2 3">CECT 3265</strain>
    </source>
</reference>
<accession>A0A7W7LCB6</accession>
<keyword evidence="3" id="KW-1185">Reference proteome</keyword>
<dbReference type="Pfam" id="PF20248">
    <property type="entry name" value="DUF6603"/>
    <property type="match status" value="1"/>
</dbReference>
<proteinExistence type="predicted"/>
<evidence type="ECO:0000313" key="3">
    <source>
        <dbReference type="Proteomes" id="UP000556436"/>
    </source>
</evidence>
<dbReference type="EMBL" id="JACHJG010000006">
    <property type="protein sequence ID" value="MBB4887362.1"/>
    <property type="molecule type" value="Genomic_DNA"/>
</dbReference>
<sequence>MALSLKDLLDLFPAPGGDFVLPRDRIGDIPGVGPLFETWLTSADLTVGAAIPNRGEVTLEGTLSFTVVDGPCPVNVSFTVDAQQLVTGVLLDFTLPATEADSGEQDPFAPHLQLSAGAQGFSAALVLTFKDADGDPKEMTFTATYQEGALIGDWSSEDGVSWDDVAHALGTAPADLPPALVPVLKQVAFAYEKRKRAFVFSAATEYVQLAFASLPQKAGTGAAGPRLRAVLLQGKLEAGLADLPSVGEYAPVEDDLVFAALQAFHLSAAMTVRKVKALNDLMSNVGVNIGLPSRSLTDGASLAVTGATALSEKNYGLVYPLRRKPQPGPTPPPRLELVAQATEDEEDVPARASIPLDAVFGPLRLSEIGLSYSDGTARVTIDATVDAGGIELSASKLGFAIRLADGDWSFKATLEGLGLAFDRPPVRIGGAFLVKESEPPYEMLFAGMAVIEAKVASVKVLGAYARAEGGYPSLFLYGVLAGRNGLGPPPFQVRGIAAGFGYNSSVRIPAPAETPAFPFVAELGSGEQRPPLEVLDDLLDGSGGRPPWLSPAQGQIWFALGIDFTVFQLVDGKVLALVEFGDDFTIAVLGLATASFPVRRDSGAAIARVQLAMQALYTSSDGMLALAAELTPESYVLDPECRLTGGLAYRTWFSGAREGDFVFCLGGYAPGFDRPDHYPVVPRLGYTWGISSCVTVRGEAYTALTPSAFMVGGKLEVSFHAGIVDAWLTARLDALIQWKPFYFRLGVGVRIGFAVDLWLFTVRGEVGVDLDLWGPPVGGIATVHLWCIDFDVEFGAKPDKAKEVSWAEFQEQLPARDRMLRITPLTGILPEDEATRALRRAAGDDRWVVSADGFSFSTTTPVPASKATVTTKEVDGKPLDIRPMAVTGLASEHKLTVRLGDDEGFDPIRRGWTVEAVNTNVPQALWGAGEPAAADAGASPLVPDQLIGLTVTVPAPKDGPTPGEMTDVSLGFDPLVPSHALPITPGDLPAGPEPRAWQPGHEPTSIAAIATGIATTTVPARDALYAELAELGVAPPSHDRLDGFAGLAAAGAFTAEPMTI</sequence>
<dbReference type="RefSeq" id="WP_229821985.1">
    <property type="nucleotide sequence ID" value="NZ_BMRW01000002.1"/>
</dbReference>
<dbReference type="InterPro" id="IPR046538">
    <property type="entry name" value="DUF6603"/>
</dbReference>
<protein>
    <recommendedName>
        <fullName evidence="1">DUF6603 domain-containing protein</fullName>
    </recommendedName>
</protein>
<evidence type="ECO:0000313" key="2">
    <source>
        <dbReference type="EMBL" id="MBB4887362.1"/>
    </source>
</evidence>
<comment type="caution">
    <text evidence="2">The sequence shown here is derived from an EMBL/GenBank/DDBJ whole genome shotgun (WGS) entry which is preliminary data.</text>
</comment>
<feature type="domain" description="DUF6603" evidence="1">
    <location>
        <begin position="357"/>
        <end position="859"/>
    </location>
</feature>
<organism evidence="2 3">
    <name type="scientific">Streptomyces netropsis</name>
    <name type="common">Streptoverticillium netropsis</name>
    <dbReference type="NCBI Taxonomy" id="55404"/>
    <lineage>
        <taxon>Bacteria</taxon>
        <taxon>Bacillati</taxon>
        <taxon>Actinomycetota</taxon>
        <taxon>Actinomycetes</taxon>
        <taxon>Kitasatosporales</taxon>
        <taxon>Streptomycetaceae</taxon>
        <taxon>Streptomyces</taxon>
    </lineage>
</organism>
<gene>
    <name evidence="2" type="ORF">FHS38_003416</name>
</gene>
<dbReference type="Proteomes" id="UP000556436">
    <property type="component" value="Unassembled WGS sequence"/>
</dbReference>
<dbReference type="AlphaFoldDB" id="A0A7W7LCB6"/>
<evidence type="ECO:0000259" key="1">
    <source>
        <dbReference type="Pfam" id="PF20248"/>
    </source>
</evidence>
<name>A0A7W7LCB6_STRNE</name>